<comment type="caution">
    <text evidence="2">The sequence shown here is derived from an EMBL/GenBank/DDBJ whole genome shotgun (WGS) entry which is preliminary data.</text>
</comment>
<accession>A0AAE0K5S6</accession>
<organism evidence="2 3">
    <name type="scientific">Podospora didyma</name>
    <dbReference type="NCBI Taxonomy" id="330526"/>
    <lineage>
        <taxon>Eukaryota</taxon>
        <taxon>Fungi</taxon>
        <taxon>Dikarya</taxon>
        <taxon>Ascomycota</taxon>
        <taxon>Pezizomycotina</taxon>
        <taxon>Sordariomycetes</taxon>
        <taxon>Sordariomycetidae</taxon>
        <taxon>Sordariales</taxon>
        <taxon>Podosporaceae</taxon>
        <taxon>Podospora</taxon>
    </lineage>
</organism>
<keyword evidence="1" id="KW-1133">Transmembrane helix</keyword>
<feature type="transmembrane region" description="Helical" evidence="1">
    <location>
        <begin position="20"/>
        <end position="41"/>
    </location>
</feature>
<feature type="transmembrane region" description="Helical" evidence="1">
    <location>
        <begin position="233"/>
        <end position="251"/>
    </location>
</feature>
<feature type="transmembrane region" description="Helical" evidence="1">
    <location>
        <begin position="263"/>
        <end position="288"/>
    </location>
</feature>
<reference evidence="2" key="1">
    <citation type="journal article" date="2023" name="Mol. Phylogenet. Evol.">
        <title>Genome-scale phylogeny and comparative genomics of the fungal order Sordariales.</title>
        <authorList>
            <person name="Hensen N."/>
            <person name="Bonometti L."/>
            <person name="Westerberg I."/>
            <person name="Brannstrom I.O."/>
            <person name="Guillou S."/>
            <person name="Cros-Aarteil S."/>
            <person name="Calhoun S."/>
            <person name="Haridas S."/>
            <person name="Kuo A."/>
            <person name="Mondo S."/>
            <person name="Pangilinan J."/>
            <person name="Riley R."/>
            <person name="LaButti K."/>
            <person name="Andreopoulos B."/>
            <person name="Lipzen A."/>
            <person name="Chen C."/>
            <person name="Yan M."/>
            <person name="Daum C."/>
            <person name="Ng V."/>
            <person name="Clum A."/>
            <person name="Steindorff A."/>
            <person name="Ohm R.A."/>
            <person name="Martin F."/>
            <person name="Silar P."/>
            <person name="Natvig D.O."/>
            <person name="Lalanne C."/>
            <person name="Gautier V."/>
            <person name="Ament-Velasquez S.L."/>
            <person name="Kruys A."/>
            <person name="Hutchinson M.I."/>
            <person name="Powell A.J."/>
            <person name="Barry K."/>
            <person name="Miller A.N."/>
            <person name="Grigoriev I.V."/>
            <person name="Debuchy R."/>
            <person name="Gladieux P."/>
            <person name="Hiltunen Thoren M."/>
            <person name="Johannesson H."/>
        </authorList>
    </citation>
    <scope>NUCLEOTIDE SEQUENCE</scope>
    <source>
        <strain evidence="2">CBS 232.78</strain>
    </source>
</reference>
<evidence type="ECO:0000256" key="1">
    <source>
        <dbReference type="SAM" id="Phobius"/>
    </source>
</evidence>
<dbReference type="Proteomes" id="UP001285441">
    <property type="component" value="Unassembled WGS sequence"/>
</dbReference>
<reference evidence="2" key="2">
    <citation type="submission" date="2023-06" db="EMBL/GenBank/DDBJ databases">
        <authorList>
            <consortium name="Lawrence Berkeley National Laboratory"/>
            <person name="Haridas S."/>
            <person name="Hensen N."/>
            <person name="Bonometti L."/>
            <person name="Westerberg I."/>
            <person name="Brannstrom I.O."/>
            <person name="Guillou S."/>
            <person name="Cros-Aarteil S."/>
            <person name="Calhoun S."/>
            <person name="Kuo A."/>
            <person name="Mondo S."/>
            <person name="Pangilinan J."/>
            <person name="Riley R."/>
            <person name="LaButti K."/>
            <person name="Andreopoulos B."/>
            <person name="Lipzen A."/>
            <person name="Chen C."/>
            <person name="Yanf M."/>
            <person name="Daum C."/>
            <person name="Ng V."/>
            <person name="Clum A."/>
            <person name="Steindorff A."/>
            <person name="Ohm R."/>
            <person name="Martin F."/>
            <person name="Silar P."/>
            <person name="Natvig D."/>
            <person name="Lalanne C."/>
            <person name="Gautier V."/>
            <person name="Ament-velasquez S.L."/>
            <person name="Kruys A."/>
            <person name="Hutchinson M.I."/>
            <person name="Powell A.J."/>
            <person name="Barry K."/>
            <person name="Miller A.N."/>
            <person name="Grigoriev I.V."/>
            <person name="Debuchy R."/>
            <person name="Gladieux P."/>
            <person name="Thoren M.H."/>
            <person name="Johannesson H."/>
        </authorList>
    </citation>
    <scope>NUCLEOTIDE SEQUENCE</scope>
    <source>
        <strain evidence="2">CBS 232.78</strain>
    </source>
</reference>
<feature type="transmembrane region" description="Helical" evidence="1">
    <location>
        <begin position="309"/>
        <end position="327"/>
    </location>
</feature>
<keyword evidence="1" id="KW-0472">Membrane</keyword>
<evidence type="ECO:0000313" key="3">
    <source>
        <dbReference type="Proteomes" id="UP001285441"/>
    </source>
</evidence>
<keyword evidence="1" id="KW-0812">Transmembrane</keyword>
<proteinExistence type="predicted"/>
<name>A0AAE0K5S6_9PEZI</name>
<dbReference type="EMBL" id="JAULSW010000009">
    <property type="protein sequence ID" value="KAK3370598.1"/>
    <property type="molecule type" value="Genomic_DNA"/>
</dbReference>
<protein>
    <submittedName>
        <fullName evidence="2">Uncharacterized protein</fullName>
    </submittedName>
</protein>
<sequence>MAVKLTPLAFQSQDIALPEWISLLTLCLAPVFAHVVAGVPTPTHLTPKKLRWHDMLAHYNPASIAWRYAAIADRRLRARDWTCADVAAANALFWTAEGWNGSETMVAASAPYVIHLPEKPRATFLSWDTVKTLVVTVQGFQVLYVCFVVSTRLKTMPTSFPVNELFFPVAVLGLQRLWAALWLTDDFAYTPRDISQPSADVGPLHSTANAPLKMLPTNRYHPPSFWPSRIFRALYVVPLLATWASCVEAFMPRSAGSPPSSPTPATVFMCLAAGLIYLPLTIAIFTYYTARHGCRSTIIPCIGSTWYKILTMLNFVAALAVMVVSAMETRRAPCGKYTTTGLESDFRICPGLVDVAPGGVFVLGSRVGFNNSTTAVQQEFQISNFTGVCQTL</sequence>
<dbReference type="AlphaFoldDB" id="A0AAE0K5S6"/>
<gene>
    <name evidence="2" type="ORF">B0H63DRAFT_564718</name>
</gene>
<evidence type="ECO:0000313" key="2">
    <source>
        <dbReference type="EMBL" id="KAK3370598.1"/>
    </source>
</evidence>
<keyword evidence="3" id="KW-1185">Reference proteome</keyword>